<gene>
    <name evidence="3" type="ORF">AAE3_LOCUS10135</name>
</gene>
<evidence type="ECO:0000256" key="1">
    <source>
        <dbReference type="ARBA" id="ARBA00005350"/>
    </source>
</evidence>
<name>A0A8S0WFD9_CYCAE</name>
<dbReference type="EMBL" id="CACVBS010000064">
    <property type="protein sequence ID" value="CAA7267900.1"/>
    <property type="molecule type" value="Genomic_DNA"/>
</dbReference>
<sequence length="182" mass="21196">MEGLKLFIERQIEMLNVFIGFEQSNKYTISGENGEPLGYIAEEPRGFLGTLSRQAFATHRPFRAVIMDNEGLPVLWVRRPFAWINSRMLVQRLKAHANYDPETEPILGTFGEVQQIWHPWRRRYDLFLRSMVQFPPVVSQVLISVSATPSRRNQALVLLRTVALIYRKNLSIIKLPRLIQDF</sequence>
<accession>A0A8S0WFD9</accession>
<comment type="similarity">
    <text evidence="1 2">Belongs to the phospholipid scramblase family.</text>
</comment>
<proteinExistence type="inferred from homology"/>
<dbReference type="Proteomes" id="UP000467700">
    <property type="component" value="Unassembled WGS sequence"/>
</dbReference>
<keyword evidence="4" id="KW-1185">Reference proteome</keyword>
<dbReference type="AlphaFoldDB" id="A0A8S0WFD9"/>
<dbReference type="InterPro" id="IPR005552">
    <property type="entry name" value="Scramblase"/>
</dbReference>
<dbReference type="Pfam" id="PF03803">
    <property type="entry name" value="Scramblase"/>
    <property type="match status" value="1"/>
</dbReference>
<dbReference type="PANTHER" id="PTHR23248:SF9">
    <property type="entry name" value="PHOSPHOLIPID SCRAMBLASE"/>
    <property type="match status" value="1"/>
</dbReference>
<dbReference type="OrthoDB" id="3015432at2759"/>
<reference evidence="3 4" key="1">
    <citation type="submission" date="2020-01" db="EMBL/GenBank/DDBJ databases">
        <authorList>
            <person name="Gupta K D."/>
        </authorList>
    </citation>
    <scope>NUCLEOTIDE SEQUENCE [LARGE SCALE GENOMIC DNA]</scope>
</reference>
<dbReference type="GO" id="GO:0005886">
    <property type="term" value="C:plasma membrane"/>
    <property type="evidence" value="ECO:0007669"/>
    <property type="project" value="TreeGrafter"/>
</dbReference>
<comment type="caution">
    <text evidence="3">The sequence shown here is derived from an EMBL/GenBank/DDBJ whole genome shotgun (WGS) entry which is preliminary data.</text>
</comment>
<evidence type="ECO:0000313" key="3">
    <source>
        <dbReference type="EMBL" id="CAA7267900.1"/>
    </source>
</evidence>
<dbReference type="GO" id="GO:0017128">
    <property type="term" value="F:phospholipid scramblase activity"/>
    <property type="evidence" value="ECO:0007669"/>
    <property type="project" value="InterPro"/>
</dbReference>
<organism evidence="3 4">
    <name type="scientific">Cyclocybe aegerita</name>
    <name type="common">Black poplar mushroom</name>
    <name type="synonym">Agrocybe aegerita</name>
    <dbReference type="NCBI Taxonomy" id="1973307"/>
    <lineage>
        <taxon>Eukaryota</taxon>
        <taxon>Fungi</taxon>
        <taxon>Dikarya</taxon>
        <taxon>Basidiomycota</taxon>
        <taxon>Agaricomycotina</taxon>
        <taxon>Agaricomycetes</taxon>
        <taxon>Agaricomycetidae</taxon>
        <taxon>Agaricales</taxon>
        <taxon>Agaricineae</taxon>
        <taxon>Bolbitiaceae</taxon>
        <taxon>Cyclocybe</taxon>
    </lineage>
</organism>
<protein>
    <recommendedName>
        <fullName evidence="2">Phospholipid scramblase</fullName>
    </recommendedName>
</protein>
<evidence type="ECO:0000313" key="4">
    <source>
        <dbReference type="Proteomes" id="UP000467700"/>
    </source>
</evidence>
<dbReference type="PANTHER" id="PTHR23248">
    <property type="entry name" value="PHOSPHOLIPID SCRAMBLASE-RELATED"/>
    <property type="match status" value="1"/>
</dbReference>
<evidence type="ECO:0000256" key="2">
    <source>
        <dbReference type="RuleBase" id="RU363116"/>
    </source>
</evidence>